<evidence type="ECO:0000313" key="1">
    <source>
        <dbReference type="EMBL" id="MFB8772388.1"/>
    </source>
</evidence>
<evidence type="ECO:0000313" key="2">
    <source>
        <dbReference type="Proteomes" id="UP001585080"/>
    </source>
</evidence>
<gene>
    <name evidence="1" type="ORF">VSS16_06520</name>
</gene>
<organism evidence="1 2">
    <name type="scientific">Streptomyces broussonetiae</name>
    <dbReference type="NCBI Taxonomy" id="2686304"/>
    <lineage>
        <taxon>Bacteria</taxon>
        <taxon>Bacillati</taxon>
        <taxon>Actinomycetota</taxon>
        <taxon>Actinomycetes</taxon>
        <taxon>Kitasatosporales</taxon>
        <taxon>Streptomycetaceae</taxon>
        <taxon>Streptomyces</taxon>
    </lineage>
</organism>
<keyword evidence="2" id="KW-1185">Reference proteome</keyword>
<reference evidence="1 2" key="1">
    <citation type="submission" date="2024-01" db="EMBL/GenBank/DDBJ databases">
        <title>Genome mining of biosynthetic gene clusters to explore secondary metabolites of Streptomyces sp.</title>
        <authorList>
            <person name="Baig A."/>
            <person name="Ajitkumar Shintre N."/>
            <person name="Kumar H."/>
            <person name="Anbarasu A."/>
            <person name="Ramaiah S."/>
        </authorList>
    </citation>
    <scope>NUCLEOTIDE SEQUENCE [LARGE SCALE GENOMIC DNA]</scope>
    <source>
        <strain evidence="1 2">A57</strain>
    </source>
</reference>
<dbReference type="EMBL" id="JAYMRP010000004">
    <property type="protein sequence ID" value="MFB8772388.1"/>
    <property type="molecule type" value="Genomic_DNA"/>
</dbReference>
<dbReference type="Proteomes" id="UP001585080">
    <property type="component" value="Unassembled WGS sequence"/>
</dbReference>
<accession>A0ABV5E6B2</accession>
<proteinExistence type="predicted"/>
<protein>
    <submittedName>
        <fullName evidence="1">Uncharacterized protein</fullName>
    </submittedName>
</protein>
<comment type="caution">
    <text evidence="1">The sequence shown here is derived from an EMBL/GenBank/DDBJ whole genome shotgun (WGS) entry which is preliminary data.</text>
</comment>
<sequence>MWTHRRPRGRDERTAPRDTTYGFLSLDEGAYFRSQVREAFAERGLEVTIHATEVSDSAGRHFALTDLAAVCHHDAGGRGRWPRVIRDHVDRVLRVADGPSPLDTLPHEELLTRLRPWVVTPDVLTPDAATPMAHTHARVVAPGLCEVLALDLPESVMPLTDEALSSLGDLVDLRRRALANLRALPLETHSILHGPDGIRFHVLTGESFFTSSRALTADQLTRDLTGHDLTSAGALVSIPNRYTLALSPITPATPLLPTLHGMTAFTTANHTHAVGPVTPDVYWWHHGVLTRLIHHHTGEPHLTRPAEFDLLLMRLTDDDAGERP</sequence>
<dbReference type="RefSeq" id="WP_376731348.1">
    <property type="nucleotide sequence ID" value="NZ_JAYMRP010000004.1"/>
</dbReference>
<name>A0ABV5E6B2_9ACTN</name>